<proteinExistence type="predicted"/>
<name>A0A9W6QKR7_9PSEU</name>
<dbReference type="AlphaFoldDB" id="A0A9W6QKR7"/>
<accession>A0A9W6QKR7</accession>
<sequence>MLEDEVAAVGAARRAWVPGVVAEVAGWRRVEQALTRAGAGSRLLAGVSGVISDLRRVLARVDQGAITVAVGGKPGTGKSTLVRAIAGLGPAALPSVAGVRLALRAGPRRASTVVPRTFADLRATHLRPRHLLLGLPDIPTSAADLRTWRYPEPGDQDYLACAHPSLLADLRAIRSSSVELLDRQGGPLLVDDPRTAATIAAEAPHAVREVVVERERVPIALWDLPGTGAVAVSTDLHVVDDLAADVVLQVVRGHWCDADARAAVVLREAGAPVVVVVNGGDVVPSGLDPATTLHADVRDREAVAADIVAPLLRDLANTLPIADAELLAAARVGARPVLTGLAEHAVDPPAG</sequence>
<evidence type="ECO:0000313" key="1">
    <source>
        <dbReference type="EMBL" id="GLW91841.1"/>
    </source>
</evidence>
<dbReference type="RefSeq" id="WP_285610612.1">
    <property type="nucleotide sequence ID" value="NZ_BSSD01000003.1"/>
</dbReference>
<reference evidence="1" key="1">
    <citation type="submission" date="2023-02" db="EMBL/GenBank/DDBJ databases">
        <title>Actinokineospora globicatena NBRC 15670.</title>
        <authorList>
            <person name="Ichikawa N."/>
            <person name="Sato H."/>
            <person name="Tonouchi N."/>
        </authorList>
    </citation>
    <scope>NUCLEOTIDE SEQUENCE</scope>
    <source>
        <strain evidence="1">NBRC 15670</strain>
    </source>
</reference>
<protein>
    <submittedName>
        <fullName evidence="1">Uncharacterized protein</fullName>
    </submittedName>
</protein>
<gene>
    <name evidence="1" type="ORF">Aglo03_26570</name>
</gene>
<organism evidence="1 2">
    <name type="scientific">Actinokineospora globicatena</name>
    <dbReference type="NCBI Taxonomy" id="103729"/>
    <lineage>
        <taxon>Bacteria</taxon>
        <taxon>Bacillati</taxon>
        <taxon>Actinomycetota</taxon>
        <taxon>Actinomycetes</taxon>
        <taxon>Pseudonocardiales</taxon>
        <taxon>Pseudonocardiaceae</taxon>
        <taxon>Actinokineospora</taxon>
    </lineage>
</organism>
<dbReference type="Proteomes" id="UP001165042">
    <property type="component" value="Unassembled WGS sequence"/>
</dbReference>
<dbReference type="InterPro" id="IPR027417">
    <property type="entry name" value="P-loop_NTPase"/>
</dbReference>
<keyword evidence="2" id="KW-1185">Reference proteome</keyword>
<evidence type="ECO:0000313" key="2">
    <source>
        <dbReference type="Proteomes" id="UP001165042"/>
    </source>
</evidence>
<dbReference type="Gene3D" id="3.40.50.300">
    <property type="entry name" value="P-loop containing nucleotide triphosphate hydrolases"/>
    <property type="match status" value="2"/>
</dbReference>
<dbReference type="EMBL" id="BSSD01000003">
    <property type="protein sequence ID" value="GLW91841.1"/>
    <property type="molecule type" value="Genomic_DNA"/>
</dbReference>
<dbReference type="SUPFAM" id="SSF52540">
    <property type="entry name" value="P-loop containing nucleoside triphosphate hydrolases"/>
    <property type="match status" value="1"/>
</dbReference>
<comment type="caution">
    <text evidence="1">The sequence shown here is derived from an EMBL/GenBank/DDBJ whole genome shotgun (WGS) entry which is preliminary data.</text>
</comment>